<comment type="caution">
    <text evidence="2">The sequence shown here is derived from an EMBL/GenBank/DDBJ whole genome shotgun (WGS) entry which is preliminary data.</text>
</comment>
<feature type="compositionally biased region" description="Basic and acidic residues" evidence="1">
    <location>
        <begin position="138"/>
        <end position="158"/>
    </location>
</feature>
<name>A0ABR0KV16_9PEZI</name>
<keyword evidence="3" id="KW-1185">Reference proteome</keyword>
<feature type="compositionally biased region" description="Polar residues" evidence="1">
    <location>
        <begin position="1"/>
        <end position="11"/>
    </location>
</feature>
<proteinExistence type="predicted"/>
<evidence type="ECO:0000313" key="2">
    <source>
        <dbReference type="EMBL" id="KAK5128595.1"/>
    </source>
</evidence>
<evidence type="ECO:0000256" key="1">
    <source>
        <dbReference type="SAM" id="MobiDB-lite"/>
    </source>
</evidence>
<evidence type="ECO:0000313" key="3">
    <source>
        <dbReference type="Proteomes" id="UP001357485"/>
    </source>
</evidence>
<sequence length="158" mass="17109">MLDSPGTYNHHSSAEDEEDEQVRRPQVIGRRSFGKFNSALEKQQNPDASSSSSSDSSSASESTDIEDDPTGTKALIRQARKDAADKARADRKAKKKSDKAEALRMAEKRRSKEVKLNRVTSISGGGGNRPNTSRGGRNHAEGSSRPYGRDGGKRGAPH</sequence>
<feature type="region of interest" description="Disordered" evidence="1">
    <location>
        <begin position="1"/>
        <end position="158"/>
    </location>
</feature>
<dbReference type="EMBL" id="JAVRRA010024827">
    <property type="protein sequence ID" value="KAK5128595.1"/>
    <property type="molecule type" value="Genomic_DNA"/>
</dbReference>
<feature type="compositionally biased region" description="Basic and acidic residues" evidence="1">
    <location>
        <begin position="98"/>
        <end position="116"/>
    </location>
</feature>
<gene>
    <name evidence="2" type="ORF">LTR16_002575</name>
</gene>
<accession>A0ABR0KV16</accession>
<feature type="compositionally biased region" description="Basic and acidic residues" evidence="1">
    <location>
        <begin position="79"/>
        <end position="90"/>
    </location>
</feature>
<protein>
    <submittedName>
        <fullName evidence="2">Uncharacterized protein</fullName>
    </submittedName>
</protein>
<dbReference type="Proteomes" id="UP001357485">
    <property type="component" value="Unassembled WGS sequence"/>
</dbReference>
<organism evidence="2 3">
    <name type="scientific">Cryomyces antarcticus</name>
    <dbReference type="NCBI Taxonomy" id="329879"/>
    <lineage>
        <taxon>Eukaryota</taxon>
        <taxon>Fungi</taxon>
        <taxon>Dikarya</taxon>
        <taxon>Ascomycota</taxon>
        <taxon>Pezizomycotina</taxon>
        <taxon>Dothideomycetes</taxon>
        <taxon>Dothideomycetes incertae sedis</taxon>
        <taxon>Cryomyces</taxon>
    </lineage>
</organism>
<reference evidence="2 3" key="1">
    <citation type="submission" date="2023-08" db="EMBL/GenBank/DDBJ databases">
        <title>Black Yeasts Isolated from many extreme environments.</title>
        <authorList>
            <person name="Coleine C."/>
            <person name="Stajich J.E."/>
            <person name="Selbmann L."/>
        </authorList>
    </citation>
    <scope>NUCLEOTIDE SEQUENCE [LARGE SCALE GENOMIC DNA]</scope>
    <source>
        <strain evidence="2 3">CCFEE 536</strain>
    </source>
</reference>
<feature type="compositionally biased region" description="Low complexity" evidence="1">
    <location>
        <begin position="47"/>
        <end position="62"/>
    </location>
</feature>